<gene>
    <name evidence="2" type="ORF">J1N35_006039</name>
</gene>
<evidence type="ECO:0000256" key="1">
    <source>
        <dbReference type="SAM" id="MobiDB-lite"/>
    </source>
</evidence>
<name>A0A9D3WE43_9ROSI</name>
<evidence type="ECO:0000313" key="2">
    <source>
        <dbReference type="EMBL" id="KAH1122879.1"/>
    </source>
</evidence>
<feature type="compositionally biased region" description="Polar residues" evidence="1">
    <location>
        <begin position="74"/>
        <end position="85"/>
    </location>
</feature>
<sequence>MPEYMPWFRIHGRRRMRDRTRHRWGAILFTNPIALWDSNTFAMNNANTSRFIILSRWVILPTPTTRSPARGTTIPAQGSTTPARS</sequence>
<organism evidence="2 3">
    <name type="scientific">Gossypium stocksii</name>
    <dbReference type="NCBI Taxonomy" id="47602"/>
    <lineage>
        <taxon>Eukaryota</taxon>
        <taxon>Viridiplantae</taxon>
        <taxon>Streptophyta</taxon>
        <taxon>Embryophyta</taxon>
        <taxon>Tracheophyta</taxon>
        <taxon>Spermatophyta</taxon>
        <taxon>Magnoliopsida</taxon>
        <taxon>eudicotyledons</taxon>
        <taxon>Gunneridae</taxon>
        <taxon>Pentapetalae</taxon>
        <taxon>rosids</taxon>
        <taxon>malvids</taxon>
        <taxon>Malvales</taxon>
        <taxon>Malvaceae</taxon>
        <taxon>Malvoideae</taxon>
        <taxon>Gossypium</taxon>
    </lineage>
</organism>
<keyword evidence="3" id="KW-1185">Reference proteome</keyword>
<evidence type="ECO:0000313" key="3">
    <source>
        <dbReference type="Proteomes" id="UP000828251"/>
    </source>
</evidence>
<comment type="caution">
    <text evidence="2">The sequence shown here is derived from an EMBL/GenBank/DDBJ whole genome shotgun (WGS) entry which is preliminary data.</text>
</comment>
<accession>A0A9D3WE43</accession>
<protein>
    <submittedName>
        <fullName evidence="2">Uncharacterized protein</fullName>
    </submittedName>
</protein>
<dbReference type="EMBL" id="JAIQCV010000002">
    <property type="protein sequence ID" value="KAH1122879.1"/>
    <property type="molecule type" value="Genomic_DNA"/>
</dbReference>
<dbReference type="AlphaFoldDB" id="A0A9D3WE43"/>
<dbReference type="Proteomes" id="UP000828251">
    <property type="component" value="Unassembled WGS sequence"/>
</dbReference>
<feature type="region of interest" description="Disordered" evidence="1">
    <location>
        <begin position="64"/>
        <end position="85"/>
    </location>
</feature>
<proteinExistence type="predicted"/>
<reference evidence="2 3" key="1">
    <citation type="journal article" date="2021" name="Plant Biotechnol. J.">
        <title>Multi-omics assisted identification of the key and species-specific regulatory components of drought-tolerant mechanisms in Gossypium stocksii.</title>
        <authorList>
            <person name="Yu D."/>
            <person name="Ke L."/>
            <person name="Zhang D."/>
            <person name="Wu Y."/>
            <person name="Sun Y."/>
            <person name="Mei J."/>
            <person name="Sun J."/>
            <person name="Sun Y."/>
        </authorList>
    </citation>
    <scope>NUCLEOTIDE SEQUENCE [LARGE SCALE GENOMIC DNA]</scope>
    <source>
        <strain evidence="3">cv. E1</strain>
        <tissue evidence="2">Leaf</tissue>
    </source>
</reference>